<evidence type="ECO:0000256" key="1">
    <source>
        <dbReference type="ARBA" id="ARBA00022801"/>
    </source>
</evidence>
<dbReference type="NCBIfam" id="TIGR00976">
    <property type="entry name" value="CocE_NonD"/>
    <property type="match status" value="1"/>
</dbReference>
<sequence length="661" mass="73444">MNKVKPAGPEVSRRSLLAGAVGMAVTHMMMPRLAFAQSGSTNGNRIVQNTKIYGDSAYSVWYRCPLPLNAPRARYPGFAPGTTLLKKGTIRREGAKPLPCDIIFERDVALKMRDGTTIYTDVFRPVAEGKYPALVAWSPYGKEIGGQWLDDIHERSGVPLEWVSELQKFEGPDPAFWVNEGYVILNPDPRGAYKSEGHISYWGRQLAEDGYDFIEWAAQQSWSSGKVGMAGNSWLAVSQWFIAAEQPPHLTAIAPWEGFVDHFRETGNRGGIPAPAFPEVILKSFAGENLVEDQPRMIVEKQLMDAYWEDKKARLERISIPAYVVASYTNHAHTHGSFAGYRQIASEEKWLRVNNTNEWLDFYTPAYSQELLAFFDHYLKGHNNGWKNTPRVRICVLDDGGTDIVDRTEDSWPLPHTQLKKMFITSGAQLSPQGQNIPASLSYDVSGEGKTELHFTFTQDTELTGYMKLKLWVEAQGADDMELEVGVEKRSKDGKPFERLLGEGVKGPVVASGLLRVSQRALDPKLSTETEPFHTHTREEKLHAGEIVPVEIGIWPMSMIYHAGEKLVLTIAAHRPIPTSIDMGFGSAVIELPASGGTFMPGEKIKRISLGGPASTLLPFVSEQQVATPVSRNAGQHIIHFGGKYDSYLQIPVVSKIGMVF</sequence>
<dbReference type="InterPro" id="IPR013736">
    <property type="entry name" value="Xaa-Pro_dipept_C"/>
</dbReference>
<dbReference type="InterPro" id="IPR029058">
    <property type="entry name" value="AB_hydrolase_fold"/>
</dbReference>
<proteinExistence type="predicted"/>
<dbReference type="EMBL" id="WKLC01000016">
    <property type="protein sequence ID" value="MSE13830.1"/>
    <property type="molecule type" value="Genomic_DNA"/>
</dbReference>
<dbReference type="InterPro" id="IPR005674">
    <property type="entry name" value="CocE/Ser_esterase"/>
</dbReference>
<dbReference type="InterPro" id="IPR006311">
    <property type="entry name" value="TAT_signal"/>
</dbReference>
<comment type="caution">
    <text evidence="3">The sequence shown here is derived from an EMBL/GenBank/DDBJ whole genome shotgun (WGS) entry which is preliminary data.</text>
</comment>
<feature type="domain" description="Xaa-Pro dipeptidyl-peptidase C-terminal" evidence="2">
    <location>
        <begin position="372"/>
        <end position="616"/>
    </location>
</feature>
<dbReference type="Pfam" id="PF08530">
    <property type="entry name" value="PepX_C"/>
    <property type="match status" value="1"/>
</dbReference>
<dbReference type="PANTHER" id="PTHR43056">
    <property type="entry name" value="PEPTIDASE S9 PROLYL OLIGOPEPTIDASE"/>
    <property type="match status" value="1"/>
</dbReference>
<dbReference type="Gene3D" id="1.10.3020.20">
    <property type="match status" value="1"/>
</dbReference>
<evidence type="ECO:0000313" key="4">
    <source>
        <dbReference type="Proteomes" id="UP000461948"/>
    </source>
</evidence>
<protein>
    <submittedName>
        <fullName evidence="3">CocE/NonD family hydrolase</fullName>
    </submittedName>
</protein>
<dbReference type="GO" id="GO:0008239">
    <property type="term" value="F:dipeptidyl-peptidase activity"/>
    <property type="evidence" value="ECO:0007669"/>
    <property type="project" value="InterPro"/>
</dbReference>
<evidence type="ECO:0000259" key="2">
    <source>
        <dbReference type="SMART" id="SM00939"/>
    </source>
</evidence>
<accession>A0A7X2STR6</accession>
<dbReference type="PANTHER" id="PTHR43056:SF10">
    <property type="entry name" value="COCE_NOND FAMILY, PUTATIVE (AFU_ORTHOLOGUE AFUA_7G00600)-RELATED"/>
    <property type="match status" value="1"/>
</dbReference>
<dbReference type="InterPro" id="IPR000383">
    <property type="entry name" value="Xaa-Pro-like_dom"/>
</dbReference>
<gene>
    <name evidence="3" type="ORF">GKC49_01265</name>
</gene>
<dbReference type="AlphaFoldDB" id="A0A7X2STR6"/>
<dbReference type="SUPFAM" id="SSF53474">
    <property type="entry name" value="alpha/beta-Hydrolases"/>
    <property type="match status" value="1"/>
</dbReference>
<dbReference type="Gene3D" id="2.60.120.260">
    <property type="entry name" value="Galactose-binding domain-like"/>
    <property type="match status" value="1"/>
</dbReference>
<name>A0A7X2STR6_ENTAG</name>
<dbReference type="SMART" id="SM00939">
    <property type="entry name" value="PepX_C"/>
    <property type="match status" value="1"/>
</dbReference>
<evidence type="ECO:0000313" key="3">
    <source>
        <dbReference type="EMBL" id="MSE13830.1"/>
    </source>
</evidence>
<organism evidence="3 4">
    <name type="scientific">Enterobacter agglomerans</name>
    <name type="common">Erwinia herbicola</name>
    <name type="synonym">Pantoea agglomerans</name>
    <dbReference type="NCBI Taxonomy" id="549"/>
    <lineage>
        <taxon>Bacteria</taxon>
        <taxon>Pseudomonadati</taxon>
        <taxon>Pseudomonadota</taxon>
        <taxon>Gammaproteobacteria</taxon>
        <taxon>Enterobacterales</taxon>
        <taxon>Erwiniaceae</taxon>
        <taxon>Pantoea</taxon>
        <taxon>Pantoea agglomerans group</taxon>
    </lineage>
</organism>
<reference evidence="3 4" key="1">
    <citation type="submission" date="2019-11" db="EMBL/GenBank/DDBJ databases">
        <title>Draft Genome Sequence of Plant Growth-Promoting Rhizosphere-Associated Bacteria.</title>
        <authorList>
            <person name="Vasilyev I.Y."/>
            <person name="Radchenko V."/>
            <person name="Ilnitskaya E.V."/>
        </authorList>
    </citation>
    <scope>NUCLEOTIDE SEQUENCE [LARGE SCALE GENOMIC DNA]</scope>
    <source>
        <strain evidence="3 4">VRA_MhP_f</strain>
    </source>
</reference>
<dbReference type="RefSeq" id="WP_187495529.1">
    <property type="nucleotide sequence ID" value="NZ_JACSWY010000030.1"/>
</dbReference>
<dbReference type="Pfam" id="PF02129">
    <property type="entry name" value="Peptidase_S15"/>
    <property type="match status" value="1"/>
</dbReference>
<dbReference type="PROSITE" id="PS51318">
    <property type="entry name" value="TAT"/>
    <property type="match status" value="1"/>
</dbReference>
<dbReference type="SUPFAM" id="SSF49785">
    <property type="entry name" value="Galactose-binding domain-like"/>
    <property type="match status" value="1"/>
</dbReference>
<dbReference type="InterPro" id="IPR050585">
    <property type="entry name" value="Xaa-Pro_dipeptidyl-ppase/CocE"/>
</dbReference>
<dbReference type="InterPro" id="IPR008979">
    <property type="entry name" value="Galactose-bd-like_sf"/>
</dbReference>
<dbReference type="Proteomes" id="UP000461948">
    <property type="component" value="Unassembled WGS sequence"/>
</dbReference>
<dbReference type="Gene3D" id="3.40.50.1820">
    <property type="entry name" value="alpha/beta hydrolase"/>
    <property type="match status" value="1"/>
</dbReference>
<keyword evidence="1 3" id="KW-0378">Hydrolase</keyword>